<dbReference type="InterPro" id="IPR001304">
    <property type="entry name" value="C-type_lectin-like"/>
</dbReference>
<organism evidence="2 3">
    <name type="scientific">Lates calcarifer</name>
    <name type="common">Barramundi</name>
    <name type="synonym">Holocentrus calcarifer</name>
    <dbReference type="NCBI Taxonomy" id="8187"/>
    <lineage>
        <taxon>Eukaryota</taxon>
        <taxon>Metazoa</taxon>
        <taxon>Chordata</taxon>
        <taxon>Craniata</taxon>
        <taxon>Vertebrata</taxon>
        <taxon>Euteleostomi</taxon>
        <taxon>Actinopterygii</taxon>
        <taxon>Neopterygii</taxon>
        <taxon>Teleostei</taxon>
        <taxon>Neoteleostei</taxon>
        <taxon>Acanthomorphata</taxon>
        <taxon>Carangaria</taxon>
        <taxon>Carangaria incertae sedis</taxon>
        <taxon>Centropomidae</taxon>
        <taxon>Lates</taxon>
    </lineage>
</organism>
<dbReference type="InParanoid" id="A0A4W6G4T0"/>
<dbReference type="SUPFAM" id="SSF56436">
    <property type="entry name" value="C-type lectin-like"/>
    <property type="match status" value="1"/>
</dbReference>
<accession>A0A4W6G4T0</accession>
<sequence length="167" mass="18688">KLSTVAVEKIIYFSCECLFLFVFTHYNNAYFVIFDGCLTGYVTLGSHIHHEYHLINEAKSWFEARNYCSSHYTDLATIGSHGDMKRLVNQTAASGVTAEIWIGLTESGPASWLWSVGETSMSHKLAEYSNWDSSPDSSHHCGGMRTDGKWLSTLCQTALPFVCQEGE</sequence>
<keyword evidence="3" id="KW-1185">Reference proteome</keyword>
<name>A0A4W6G4T0_LATCA</name>
<evidence type="ECO:0000313" key="2">
    <source>
        <dbReference type="Ensembl" id="ENSLCAP00010058585.1"/>
    </source>
</evidence>
<dbReference type="SMART" id="SM00034">
    <property type="entry name" value="CLECT"/>
    <property type="match status" value="1"/>
</dbReference>
<reference evidence="3" key="1">
    <citation type="submission" date="2015-09" db="EMBL/GenBank/DDBJ databases">
        <authorList>
            <person name="Sai Rama Sridatta P."/>
        </authorList>
    </citation>
    <scope>NUCLEOTIDE SEQUENCE [LARGE SCALE GENOMIC DNA]</scope>
</reference>
<dbReference type="PANTHER" id="PTHR45784">
    <property type="entry name" value="C-TYPE LECTIN DOMAIN FAMILY 20 MEMBER A-RELATED"/>
    <property type="match status" value="1"/>
</dbReference>
<reference evidence="2" key="2">
    <citation type="submission" date="2025-08" db="UniProtKB">
        <authorList>
            <consortium name="Ensembl"/>
        </authorList>
    </citation>
    <scope>IDENTIFICATION</scope>
</reference>
<protein>
    <recommendedName>
        <fullName evidence="1">C-type lectin domain-containing protein</fullName>
    </recommendedName>
</protein>
<reference evidence="2" key="3">
    <citation type="submission" date="2025-09" db="UniProtKB">
        <authorList>
            <consortium name="Ensembl"/>
        </authorList>
    </citation>
    <scope>IDENTIFICATION</scope>
</reference>
<dbReference type="Ensembl" id="ENSLCAT00010060186.1">
    <property type="protein sequence ID" value="ENSLCAP00010058585.1"/>
    <property type="gene ID" value="ENSLCAG00010027325.1"/>
</dbReference>
<evidence type="ECO:0000313" key="3">
    <source>
        <dbReference type="Proteomes" id="UP000314980"/>
    </source>
</evidence>
<evidence type="ECO:0000259" key="1">
    <source>
        <dbReference type="PROSITE" id="PS50041"/>
    </source>
</evidence>
<dbReference type="InterPro" id="IPR016187">
    <property type="entry name" value="CTDL_fold"/>
</dbReference>
<dbReference type="AlphaFoldDB" id="A0A4W6G4T0"/>
<dbReference type="Proteomes" id="UP000314980">
    <property type="component" value="Unassembled WGS sequence"/>
</dbReference>
<dbReference type="Gene3D" id="3.10.100.10">
    <property type="entry name" value="Mannose-Binding Protein A, subunit A"/>
    <property type="match status" value="1"/>
</dbReference>
<feature type="domain" description="C-type lectin" evidence="1">
    <location>
        <begin position="47"/>
        <end position="164"/>
    </location>
</feature>
<dbReference type="GeneTree" id="ENSGT00940000177536"/>
<dbReference type="InterPro" id="IPR016186">
    <property type="entry name" value="C-type_lectin-like/link_sf"/>
</dbReference>
<dbReference type="PROSITE" id="PS50041">
    <property type="entry name" value="C_TYPE_LECTIN_2"/>
    <property type="match status" value="1"/>
</dbReference>
<proteinExistence type="predicted"/>
<dbReference type="PANTHER" id="PTHR45784:SF3">
    <property type="entry name" value="C-TYPE LECTIN DOMAIN FAMILY 4 MEMBER K-LIKE-RELATED"/>
    <property type="match status" value="1"/>
</dbReference>
<dbReference type="Pfam" id="PF00059">
    <property type="entry name" value="Lectin_C"/>
    <property type="match status" value="1"/>
</dbReference>